<feature type="region of interest" description="Disordered" evidence="1">
    <location>
        <begin position="767"/>
        <end position="793"/>
    </location>
</feature>
<protein>
    <submittedName>
        <fullName evidence="3">Uncharacterized protein</fullName>
    </submittedName>
</protein>
<feature type="region of interest" description="Disordered" evidence="1">
    <location>
        <begin position="277"/>
        <end position="310"/>
    </location>
</feature>
<evidence type="ECO:0000256" key="1">
    <source>
        <dbReference type="SAM" id="MobiDB-lite"/>
    </source>
</evidence>
<feature type="region of interest" description="Disordered" evidence="1">
    <location>
        <begin position="896"/>
        <end position="917"/>
    </location>
</feature>
<keyword evidence="2" id="KW-1133">Transmembrane helix</keyword>
<name>A0AAN6GR74_9BASI</name>
<feature type="region of interest" description="Disordered" evidence="1">
    <location>
        <begin position="813"/>
        <end position="877"/>
    </location>
</feature>
<feature type="compositionally biased region" description="Low complexity" evidence="1">
    <location>
        <begin position="829"/>
        <end position="843"/>
    </location>
</feature>
<proteinExistence type="predicted"/>
<evidence type="ECO:0000313" key="4">
    <source>
        <dbReference type="Proteomes" id="UP001176517"/>
    </source>
</evidence>
<feature type="compositionally biased region" description="Low complexity" evidence="1">
    <location>
        <begin position="194"/>
        <end position="229"/>
    </location>
</feature>
<organism evidence="3 4">
    <name type="scientific">Tilletia horrida</name>
    <dbReference type="NCBI Taxonomy" id="155126"/>
    <lineage>
        <taxon>Eukaryota</taxon>
        <taxon>Fungi</taxon>
        <taxon>Dikarya</taxon>
        <taxon>Basidiomycota</taxon>
        <taxon>Ustilaginomycotina</taxon>
        <taxon>Exobasidiomycetes</taxon>
        <taxon>Tilletiales</taxon>
        <taxon>Tilletiaceae</taxon>
        <taxon>Tilletia</taxon>
    </lineage>
</organism>
<comment type="caution">
    <text evidence="3">The sequence shown here is derived from an EMBL/GenBank/DDBJ whole genome shotgun (WGS) entry which is preliminary data.</text>
</comment>
<feature type="compositionally biased region" description="Polar residues" evidence="1">
    <location>
        <begin position="508"/>
        <end position="550"/>
    </location>
</feature>
<feature type="region of interest" description="Disordered" evidence="1">
    <location>
        <begin position="438"/>
        <end position="461"/>
    </location>
</feature>
<keyword evidence="2" id="KW-0812">Transmembrane</keyword>
<keyword evidence="4" id="KW-1185">Reference proteome</keyword>
<feature type="region of interest" description="Disordered" evidence="1">
    <location>
        <begin position="194"/>
        <end position="235"/>
    </location>
</feature>
<evidence type="ECO:0000313" key="3">
    <source>
        <dbReference type="EMBL" id="KAK0553360.1"/>
    </source>
</evidence>
<feature type="region of interest" description="Disordered" evidence="1">
    <location>
        <begin position="507"/>
        <end position="686"/>
    </location>
</feature>
<evidence type="ECO:0000256" key="2">
    <source>
        <dbReference type="SAM" id="Phobius"/>
    </source>
</evidence>
<accession>A0AAN6GR74</accession>
<gene>
    <name evidence="3" type="ORF">OC846_002520</name>
</gene>
<feature type="transmembrane region" description="Helical" evidence="2">
    <location>
        <begin position="240"/>
        <end position="262"/>
    </location>
</feature>
<feature type="compositionally biased region" description="Polar residues" evidence="1">
    <location>
        <begin position="642"/>
        <end position="663"/>
    </location>
</feature>
<feature type="compositionally biased region" description="Low complexity" evidence="1">
    <location>
        <begin position="596"/>
        <end position="614"/>
    </location>
</feature>
<feature type="compositionally biased region" description="Polar residues" evidence="1">
    <location>
        <begin position="900"/>
        <end position="909"/>
    </location>
</feature>
<feature type="region of interest" description="Disordered" evidence="1">
    <location>
        <begin position="156"/>
        <end position="178"/>
    </location>
</feature>
<dbReference type="EMBL" id="JAPDMZ010000051">
    <property type="protein sequence ID" value="KAK0553360.1"/>
    <property type="molecule type" value="Genomic_DNA"/>
</dbReference>
<feature type="compositionally biased region" description="Low complexity" evidence="1">
    <location>
        <begin position="853"/>
        <end position="870"/>
    </location>
</feature>
<dbReference type="Proteomes" id="UP001176517">
    <property type="component" value="Unassembled WGS sequence"/>
</dbReference>
<keyword evidence="2" id="KW-0472">Membrane</keyword>
<sequence length="936" mass="97469">MDQLQHQQRRKQSRHHLSHTRTAAAAAAATLIAALAAVPAAHAFQYAVFTSTSCETLAYSITLDTWEYKSASYLRTAIGDPSNPTRFTLANIDKFFKKDQLEFAFLTKWNRPLPVGGNYALFFGLLDHKQRPIKIQNSALLDNATVTLTIPPCTGSSSLVQSSSTSAKSSSSFSSTSTTLPSTMVLTTVTSSSSASTPILTPTSPALTSTPHLPYPSSTSSSGQPSASSSDKKPGISPGAMAGAVVGAVVFTLFALWIAALCRRRIERNMQNHSAQRASYLGPAPRPLLTPSRSSGRYYHTPTPGSHIPVNQSKTAAFFSFFTGGNRRRRSIIHGIPQPVMRQHYGGGRETAMWSEMDASRGSMGTVTPILRRPEDGFTPVGTAEQVAARRFSRDSATRSLSIHGVSRPSSAADFHYPAQTNAAAGYAYGGSTPGFGSLHSDNSRPSSSRDVSAVGNLVDTSETPAQQLAADRYEQVMSNAAAAAASQSQSPQLQQQYPRPFLLGAAQTASRPGSANSSRTTQSRSTPNQQPRRPSINSTITAGTVSSGNRPELPRPPSAGSTSSQPFFHPHKMNRPRNNDWATPYTAGSAGTGGASSATMDGRSRASSSASSRTVQKSFIPLMLSLNNSDSAPTPPPMHLPTSQQVPNVQSPTAPSVSSANMPYSPPPPPYGPSGISEDETPQRAPAALRTSGLIPLQLAGSATTTLMAESLATGQESMHSRDRESSISSFLSGLERLGGAAPTLSLHSNTGLPYLSSNLTTAWTGGGVGGGDDDGGGGMMPPPAASTSSGFTASTVEGVFGSSPLLAPIATPAPIASPGGGPHSFLPRSGSSSPARSMSSSPAPPGPPAPSLNTASSSSSMGTGPNGMARKRPSFSYGSNDPVAYMQATAGFARPPSRANSVSSANHGQLMGGHHRMTVDSANPLFAALSHLDD</sequence>
<reference evidence="3" key="1">
    <citation type="journal article" date="2023" name="PhytoFront">
        <title>Draft Genome Resources of Seven Strains of Tilletia horrida, Causal Agent of Kernel Smut of Rice.</title>
        <authorList>
            <person name="Khanal S."/>
            <person name="Antony Babu S."/>
            <person name="Zhou X.G."/>
        </authorList>
    </citation>
    <scope>NUCLEOTIDE SEQUENCE</scope>
    <source>
        <strain evidence="3">TX6</strain>
    </source>
</reference>
<dbReference type="AlphaFoldDB" id="A0AAN6GR74"/>
<feature type="compositionally biased region" description="Polar residues" evidence="1">
    <location>
        <begin position="440"/>
        <end position="451"/>
    </location>
</feature>